<feature type="region of interest" description="Disordered" evidence="1">
    <location>
        <begin position="111"/>
        <end position="144"/>
    </location>
</feature>
<proteinExistence type="predicted"/>
<accession>A0ABN8HN89</accession>
<name>A0ABN8HN89_9NEOP</name>
<feature type="non-terminal residue" evidence="2">
    <location>
        <position position="1"/>
    </location>
</feature>
<keyword evidence="3" id="KW-1185">Reference proteome</keyword>
<gene>
    <name evidence="2" type="ORF">IPOD504_LOCUS102</name>
</gene>
<evidence type="ECO:0000313" key="3">
    <source>
        <dbReference type="Proteomes" id="UP000837857"/>
    </source>
</evidence>
<organism evidence="2 3">
    <name type="scientific">Iphiclides podalirius</name>
    <name type="common">scarce swallowtail</name>
    <dbReference type="NCBI Taxonomy" id="110791"/>
    <lineage>
        <taxon>Eukaryota</taxon>
        <taxon>Metazoa</taxon>
        <taxon>Ecdysozoa</taxon>
        <taxon>Arthropoda</taxon>
        <taxon>Hexapoda</taxon>
        <taxon>Insecta</taxon>
        <taxon>Pterygota</taxon>
        <taxon>Neoptera</taxon>
        <taxon>Endopterygota</taxon>
        <taxon>Lepidoptera</taxon>
        <taxon>Glossata</taxon>
        <taxon>Ditrysia</taxon>
        <taxon>Papilionoidea</taxon>
        <taxon>Papilionidae</taxon>
        <taxon>Papilioninae</taxon>
        <taxon>Iphiclides</taxon>
    </lineage>
</organism>
<evidence type="ECO:0000256" key="1">
    <source>
        <dbReference type="SAM" id="MobiDB-lite"/>
    </source>
</evidence>
<feature type="region of interest" description="Disordered" evidence="1">
    <location>
        <begin position="1"/>
        <end position="47"/>
    </location>
</feature>
<sequence>MAGRGGEGGPRTRAPVKVRVRSACPAPRPTGSEHNSQLRPEQEGEKQATIAREYSPFARLSVCLLASECAFAEWLRDIGPDRTFDRASTLYSDSGWAAAMIRLVNRVETPSADRRAGAHIEGNGARRSNRCLSTPRPATLADDG</sequence>
<dbReference type="EMBL" id="OW152813">
    <property type="protein sequence ID" value="CAH2034369.1"/>
    <property type="molecule type" value="Genomic_DNA"/>
</dbReference>
<protein>
    <submittedName>
        <fullName evidence="2">Uncharacterized protein</fullName>
    </submittedName>
</protein>
<evidence type="ECO:0000313" key="2">
    <source>
        <dbReference type="EMBL" id="CAH2034369.1"/>
    </source>
</evidence>
<dbReference type="Proteomes" id="UP000837857">
    <property type="component" value="Chromosome 1"/>
</dbReference>
<reference evidence="2" key="1">
    <citation type="submission" date="2022-03" db="EMBL/GenBank/DDBJ databases">
        <authorList>
            <person name="Martin H S."/>
        </authorList>
    </citation>
    <scope>NUCLEOTIDE SEQUENCE</scope>
</reference>